<gene>
    <name evidence="2" type="ORF">ENS19_06385</name>
</gene>
<reference evidence="2" key="1">
    <citation type="journal article" date="2020" name="mSystems">
        <title>Genome- and Community-Level Interaction Insights into Carbon Utilization and Element Cycling Functions of Hydrothermarchaeota in Hydrothermal Sediment.</title>
        <authorList>
            <person name="Zhou Z."/>
            <person name="Liu Y."/>
            <person name="Xu W."/>
            <person name="Pan J."/>
            <person name="Luo Z.H."/>
            <person name="Li M."/>
        </authorList>
    </citation>
    <scope>NUCLEOTIDE SEQUENCE [LARGE SCALE GENOMIC DNA]</scope>
    <source>
        <strain evidence="2">SpSt-468</strain>
    </source>
</reference>
<sequence length="199" mass="21882">MRSFKLNETIGLLASWLVISICFSIGAAFSYPEFFYLIFALSAASAGLGFILHELAHRSVARRYGCHAYYQIWPMGLVLALVVSILTRGSFIFAALGAVYITPMLATSTLDYNALKRVFGLISLSGPAMNLLLVAFFYTIQPFGGYISLLASYGMSINLWLAAFNLIPVPPFDGSKIFAWSKVTWALFAVPAWVLVLIL</sequence>
<comment type="caution">
    <text evidence="2">The sequence shown here is derived from an EMBL/GenBank/DDBJ whole genome shotgun (WGS) entry which is preliminary data.</text>
</comment>
<keyword evidence="1" id="KW-1133">Transmembrane helix</keyword>
<dbReference type="GO" id="GO:0008233">
    <property type="term" value="F:peptidase activity"/>
    <property type="evidence" value="ECO:0007669"/>
    <property type="project" value="UniProtKB-KW"/>
</dbReference>
<dbReference type="PANTHER" id="PTHR35864:SF1">
    <property type="entry name" value="ZINC METALLOPROTEASE YWHC-RELATED"/>
    <property type="match status" value="1"/>
</dbReference>
<keyword evidence="2" id="KW-0378">Hydrolase</keyword>
<feature type="transmembrane region" description="Helical" evidence="1">
    <location>
        <begin position="35"/>
        <end position="56"/>
    </location>
</feature>
<keyword evidence="1" id="KW-0812">Transmembrane</keyword>
<feature type="transmembrane region" description="Helical" evidence="1">
    <location>
        <begin position="119"/>
        <end position="140"/>
    </location>
</feature>
<accession>A0A7C3J422</accession>
<keyword evidence="2" id="KW-0645">Protease</keyword>
<dbReference type="EMBL" id="DSTX01000011">
    <property type="protein sequence ID" value="HFK20896.1"/>
    <property type="molecule type" value="Genomic_DNA"/>
</dbReference>
<dbReference type="GO" id="GO:0006508">
    <property type="term" value="P:proteolysis"/>
    <property type="evidence" value="ECO:0007669"/>
    <property type="project" value="UniProtKB-KW"/>
</dbReference>
<proteinExistence type="predicted"/>
<name>A0A7C3J422_9CREN</name>
<keyword evidence="1" id="KW-0472">Membrane</keyword>
<dbReference type="PANTHER" id="PTHR35864">
    <property type="entry name" value="ZINC METALLOPROTEASE MJ0611-RELATED"/>
    <property type="match status" value="1"/>
</dbReference>
<dbReference type="InterPro" id="IPR052348">
    <property type="entry name" value="Metallopeptidase_M50B"/>
</dbReference>
<feature type="transmembrane region" description="Helical" evidence="1">
    <location>
        <begin position="12"/>
        <end position="29"/>
    </location>
</feature>
<evidence type="ECO:0000256" key="1">
    <source>
        <dbReference type="SAM" id="Phobius"/>
    </source>
</evidence>
<dbReference type="AlphaFoldDB" id="A0A7C3J422"/>
<feature type="transmembrane region" description="Helical" evidence="1">
    <location>
        <begin position="179"/>
        <end position="198"/>
    </location>
</feature>
<organism evidence="2">
    <name type="scientific">Candidatus Methanomethylicus mesodigestus</name>
    <dbReference type="NCBI Taxonomy" id="1867258"/>
    <lineage>
        <taxon>Archaea</taxon>
        <taxon>Thermoproteota</taxon>
        <taxon>Methanosuratincolia</taxon>
        <taxon>Candidatus Methanomethylicales</taxon>
        <taxon>Candidatus Methanomethylicaceae</taxon>
        <taxon>Candidatus Methanomethylicus</taxon>
    </lineage>
</organism>
<feature type="transmembrane region" description="Helical" evidence="1">
    <location>
        <begin position="146"/>
        <end position="167"/>
    </location>
</feature>
<evidence type="ECO:0000313" key="2">
    <source>
        <dbReference type="EMBL" id="HFK20896.1"/>
    </source>
</evidence>
<protein>
    <submittedName>
        <fullName evidence="2">Site-2 protease family protein</fullName>
    </submittedName>
</protein>